<dbReference type="GO" id="GO:0008270">
    <property type="term" value="F:zinc ion binding"/>
    <property type="evidence" value="ECO:0007669"/>
    <property type="project" value="InterPro"/>
</dbReference>
<dbReference type="AlphaFoldDB" id="A0A4R5Y5A2"/>
<dbReference type="Gene3D" id="3.40.390.10">
    <property type="entry name" value="Collagenase (Catalytic Domain)"/>
    <property type="match status" value="1"/>
</dbReference>
<organism evidence="2 3">
    <name type="scientific">Arthrobacter nitrophenolicus</name>
    <dbReference type="NCBI Taxonomy" id="683150"/>
    <lineage>
        <taxon>Bacteria</taxon>
        <taxon>Bacillati</taxon>
        <taxon>Actinomycetota</taxon>
        <taxon>Actinomycetes</taxon>
        <taxon>Micrococcales</taxon>
        <taxon>Micrococcaceae</taxon>
        <taxon>Arthrobacter</taxon>
    </lineage>
</organism>
<sequence length="342" mass="38702">MTAETVRPHCDTKPQSRPLLRPDLAPGRERLIRRLRGKWVNGTVLHYWFFQGPAPQKEAVRKAFQEWKALGIGLEFTEVADRSEAEVRIAFDQSDGSWSYVGRDVLEINATEPTMNFGWDLTDEYGRTTALHEIGHTLGMPHEHQNPFAGIVWDEPRVYEYFGGAPNHWPPEQTLHNVLRKIDAIEVEGSSWDPDSVMEYWFPAGLIKEPARFQAGLNPPGGLSEADKEWVLKFFPAIKPELPVLDPFKSVPLSLSPAEQADFALEPSASRTYEIATFGTADTVLVLFENVDGELRFVAGDDDSGEDRNSRVSAKLFQGRHYVVRVRLYWAGESGQTALMYW</sequence>
<feature type="domain" description="Peptidase metallopeptidase" evidence="1">
    <location>
        <begin position="35"/>
        <end position="164"/>
    </location>
</feature>
<dbReference type="InterPro" id="IPR024079">
    <property type="entry name" value="MetalloPept_cat_dom_sf"/>
</dbReference>
<dbReference type="OrthoDB" id="3669864at2"/>
<name>A0A4R5Y5A2_9MICC</name>
<gene>
    <name evidence="2" type="ORF">E2R57_04635</name>
</gene>
<reference evidence="2 3" key="1">
    <citation type="submission" date="2019-03" db="EMBL/GenBank/DDBJ databases">
        <title>Genome Sequencing and Assembly of Various Microbes Isolated from Partially Reclaimed Soil and Acid Mine Drainage (AMD) Site.</title>
        <authorList>
            <person name="Steinbock B."/>
            <person name="Bechtold R."/>
            <person name="Sevigny J.L."/>
            <person name="Thomas D."/>
            <person name="Cuthill L.R."/>
            <person name="Aveiro Johannsen E.J."/>
            <person name="Thomas K."/>
            <person name="Ghosh A."/>
        </authorList>
    </citation>
    <scope>NUCLEOTIDE SEQUENCE [LARGE SCALE GENOMIC DNA]</scope>
    <source>
        <strain evidence="2 3">S-A1</strain>
    </source>
</reference>
<dbReference type="RefSeq" id="WP_133346862.1">
    <property type="nucleotide sequence ID" value="NZ_SMZQ01000002.1"/>
</dbReference>
<dbReference type="GO" id="GO:0004222">
    <property type="term" value="F:metalloendopeptidase activity"/>
    <property type="evidence" value="ECO:0007669"/>
    <property type="project" value="InterPro"/>
</dbReference>
<dbReference type="InterPro" id="IPR001506">
    <property type="entry name" value="Peptidase_M12A"/>
</dbReference>
<accession>A0A4R5Y5A2</accession>
<dbReference type="SUPFAM" id="SSF55486">
    <property type="entry name" value="Metalloproteases ('zincins'), catalytic domain"/>
    <property type="match status" value="1"/>
</dbReference>
<evidence type="ECO:0000259" key="1">
    <source>
        <dbReference type="SMART" id="SM00235"/>
    </source>
</evidence>
<dbReference type="SMART" id="SM00235">
    <property type="entry name" value="ZnMc"/>
    <property type="match status" value="1"/>
</dbReference>
<dbReference type="EMBL" id="SMZQ01000002">
    <property type="protein sequence ID" value="TDL39760.1"/>
    <property type="molecule type" value="Genomic_DNA"/>
</dbReference>
<dbReference type="STRING" id="683150.G205_20013"/>
<dbReference type="Proteomes" id="UP000294621">
    <property type="component" value="Unassembled WGS sequence"/>
</dbReference>
<dbReference type="GO" id="GO:0006508">
    <property type="term" value="P:proteolysis"/>
    <property type="evidence" value="ECO:0007669"/>
    <property type="project" value="InterPro"/>
</dbReference>
<proteinExistence type="predicted"/>
<protein>
    <recommendedName>
        <fullName evidence="1">Peptidase metallopeptidase domain-containing protein</fullName>
    </recommendedName>
</protein>
<comment type="caution">
    <text evidence="2">The sequence shown here is derived from an EMBL/GenBank/DDBJ whole genome shotgun (WGS) entry which is preliminary data.</text>
</comment>
<evidence type="ECO:0000313" key="2">
    <source>
        <dbReference type="EMBL" id="TDL39760.1"/>
    </source>
</evidence>
<evidence type="ECO:0000313" key="3">
    <source>
        <dbReference type="Proteomes" id="UP000294621"/>
    </source>
</evidence>
<dbReference type="InterPro" id="IPR006026">
    <property type="entry name" value="Peptidase_Metallo"/>
</dbReference>
<dbReference type="Pfam" id="PF01400">
    <property type="entry name" value="Astacin"/>
    <property type="match status" value="1"/>
</dbReference>